<dbReference type="InterPro" id="IPR025438">
    <property type="entry name" value="DUF4180"/>
</dbReference>
<protein>
    <submittedName>
        <fullName evidence="2">DUF4180 domain-containing protein</fullName>
    </submittedName>
</protein>
<organism evidence="2 3">
    <name type="scientific">Pelotomaculum isophthalicicum JI</name>
    <dbReference type="NCBI Taxonomy" id="947010"/>
    <lineage>
        <taxon>Bacteria</taxon>
        <taxon>Bacillati</taxon>
        <taxon>Bacillota</taxon>
        <taxon>Clostridia</taxon>
        <taxon>Eubacteriales</taxon>
        <taxon>Desulfotomaculaceae</taxon>
        <taxon>Pelotomaculum</taxon>
    </lineage>
</organism>
<dbReference type="EMBL" id="JAKOAV010000007">
    <property type="protein sequence ID" value="MDF9407788.1"/>
    <property type="molecule type" value="Genomic_DNA"/>
</dbReference>
<comment type="caution">
    <text evidence="2">The sequence shown here is derived from an EMBL/GenBank/DDBJ whole genome shotgun (WGS) entry which is preliminary data.</text>
</comment>
<reference evidence="2" key="1">
    <citation type="submission" date="2022-02" db="EMBL/GenBank/DDBJ databases">
        <authorList>
            <person name="Leng L."/>
        </authorList>
    </citation>
    <scope>NUCLEOTIDE SEQUENCE</scope>
    <source>
        <strain evidence="2">JI</strain>
    </source>
</reference>
<dbReference type="Pfam" id="PF13788">
    <property type="entry name" value="DUF4180"/>
    <property type="match status" value="1"/>
</dbReference>
<evidence type="ECO:0000313" key="3">
    <source>
        <dbReference type="Proteomes" id="UP001154312"/>
    </source>
</evidence>
<dbReference type="AlphaFoldDB" id="A0A9X4H361"/>
<gene>
    <name evidence="2" type="ORF">L7E55_05350</name>
</gene>
<evidence type="ECO:0000259" key="1">
    <source>
        <dbReference type="Pfam" id="PF13788"/>
    </source>
</evidence>
<dbReference type="Proteomes" id="UP001154312">
    <property type="component" value="Unassembled WGS sequence"/>
</dbReference>
<feature type="domain" description="DUF4180" evidence="1">
    <location>
        <begin position="116"/>
        <end position="224"/>
    </location>
</feature>
<evidence type="ECO:0000313" key="2">
    <source>
        <dbReference type="EMBL" id="MDF9407788.1"/>
    </source>
</evidence>
<name>A0A9X4H361_9FIRM</name>
<keyword evidence="3" id="KW-1185">Reference proteome</keyword>
<proteinExistence type="predicted"/>
<accession>A0A9X4H361</accession>
<sequence>MKEWVLSSPEPPELKNPFLIQLAWADQLQTDELNTLLSGYENRIRMQILLEKEKQLRGSFSPARTAREIYLWDMIYENIISSYENELTWLEKIRKEISTEHREETNKMNYTVIEKNNNKYIECFSTETPIRKEQDVLDLIAACGENNTNLLMLHAEALATDFFKLKTGLAGMILQKFVNYHVRTAIILQEGFKITGKFKELLAESKKGNDFRVFNNTRDAENWLIN</sequence>
<dbReference type="RefSeq" id="WP_277443039.1">
    <property type="nucleotide sequence ID" value="NZ_JAKOAV010000007.1"/>
</dbReference>